<evidence type="ECO:0000313" key="1">
    <source>
        <dbReference type="EMBL" id="KEQ30542.1"/>
    </source>
</evidence>
<protein>
    <recommendedName>
        <fullName evidence="3">FHA domain-containing protein</fullName>
    </recommendedName>
</protein>
<dbReference type="RefSeq" id="WP_037439504.1">
    <property type="nucleotide sequence ID" value="NZ_JNFF01000034.1"/>
</dbReference>
<gene>
    <name evidence="1" type="ORF">N180_12810</name>
</gene>
<dbReference type="Gene3D" id="2.60.200.20">
    <property type="match status" value="1"/>
</dbReference>
<dbReference type="EMBL" id="JNFF01000034">
    <property type="protein sequence ID" value="KEQ30542.1"/>
    <property type="molecule type" value="Genomic_DNA"/>
</dbReference>
<dbReference type="AlphaFoldDB" id="A0A081PIL9"/>
<name>A0A081PIL9_9SPHI</name>
<dbReference type="SUPFAM" id="SSF49879">
    <property type="entry name" value="SMAD/FHA domain"/>
    <property type="match status" value="1"/>
</dbReference>
<accession>A0A081PIL9</accession>
<reference evidence="1 2" key="1">
    <citation type="journal article" date="1992" name="Int. J. Syst. Bacteriol.">
        <title>Sphingobacterium antarcticus sp. nov. a Psychrotrophic Bacterium from the Soils of Schirmacher Oasis, Antarctica.</title>
        <authorList>
            <person name="Shivaji S."/>
            <person name="Ray M.K."/>
            <person name="Rao N.S."/>
            <person name="Saiserr L."/>
            <person name="Jagannadham M.V."/>
            <person name="Kumar G.S."/>
            <person name="Reddy G."/>
            <person name="Bhargava P.M."/>
        </authorList>
    </citation>
    <scope>NUCLEOTIDE SEQUENCE [LARGE SCALE GENOMIC DNA]</scope>
    <source>
        <strain evidence="1 2">4BY</strain>
    </source>
</reference>
<comment type="caution">
    <text evidence="1">The sequence shown here is derived from an EMBL/GenBank/DDBJ whole genome shotgun (WGS) entry which is preliminary data.</text>
</comment>
<keyword evidence="2" id="KW-1185">Reference proteome</keyword>
<evidence type="ECO:0008006" key="3">
    <source>
        <dbReference type="Google" id="ProtNLM"/>
    </source>
</evidence>
<proteinExistence type="predicted"/>
<dbReference type="OrthoDB" id="944636at2"/>
<dbReference type="eggNOG" id="COG1716">
    <property type="taxonomic scope" value="Bacteria"/>
</dbReference>
<dbReference type="Proteomes" id="UP000028007">
    <property type="component" value="Unassembled WGS sequence"/>
</dbReference>
<dbReference type="InterPro" id="IPR008984">
    <property type="entry name" value="SMAD_FHA_dom_sf"/>
</dbReference>
<organism evidence="1 2">
    <name type="scientific">Pedobacter antarcticus 4BY</name>
    <dbReference type="NCBI Taxonomy" id="1358423"/>
    <lineage>
        <taxon>Bacteria</taxon>
        <taxon>Pseudomonadati</taxon>
        <taxon>Bacteroidota</taxon>
        <taxon>Sphingobacteriia</taxon>
        <taxon>Sphingobacteriales</taxon>
        <taxon>Sphingobacteriaceae</taxon>
        <taxon>Pedobacter</taxon>
    </lineage>
</organism>
<sequence length="263" mass="29685">MFSKFWKDKQQDQSDPKQLRAAILDFVKSEILPLEGGEGRHMQLLKLFLFPQAEDRFLYESAVQAADPSLFKEEVQRIADNYAVDLPLDWQLEVHFTADLPSGSKKSPLMPVSLEFGSVPVPEVLKTEKAILKILAGKAIQESYIILPGSRINLGREERVQLRDNSIRINDIAFPAELQEGNKYISRQHAHLEWDEPSRTFRLFADEGGVPPGNKTKIRSAADESLHKLNSIQVGYTLKPGDQVILGDQIVISFNSWTEKSSV</sequence>
<evidence type="ECO:0000313" key="2">
    <source>
        <dbReference type="Proteomes" id="UP000028007"/>
    </source>
</evidence>